<evidence type="ECO:0000313" key="2">
    <source>
        <dbReference type="EMBL" id="AOZ70562.1"/>
    </source>
</evidence>
<dbReference type="Gene3D" id="3.30.470.10">
    <property type="match status" value="1"/>
</dbReference>
<dbReference type="InterPro" id="IPR036038">
    <property type="entry name" value="Aminotransferase-like"/>
</dbReference>
<dbReference type="Gene3D" id="3.20.10.10">
    <property type="entry name" value="D-amino Acid Aminotransferase, subunit A, domain 2"/>
    <property type="match status" value="1"/>
</dbReference>
<keyword evidence="3" id="KW-1185">Reference proteome</keyword>
<name>A0A1D9MFB1_9RHOB</name>
<gene>
    <name evidence="2" type="ORF">LPB142_15485</name>
</gene>
<dbReference type="STRING" id="1850250.LPB142_15485"/>
<sequence length="216" mass="22696">MEEPFCADIPPGTRLIETFGLWPGEGARRWGAHRARLIGAAARLGFACAPERLDAAVAGLGAPVAPLRCRLTLDAGGAVEITSAPLGPAAGRWRVALAPERLRAADPWLRVKTTQRALYDRARAALPAGVDELVFCNTDGAICEGTITSIFVEMPDGARLTPALGCGLLPGVLRAEMLAQGWREARLTPADLAAARAVFVGNSLRGLIAAEWLGAL</sequence>
<dbReference type="KEGG" id="rhp:LPB142_15485"/>
<dbReference type="SUPFAM" id="SSF56752">
    <property type="entry name" value="D-aminoacid aminotransferase-like PLP-dependent enzymes"/>
    <property type="match status" value="1"/>
</dbReference>
<dbReference type="InterPro" id="IPR001544">
    <property type="entry name" value="Aminotrans_IV"/>
</dbReference>
<evidence type="ECO:0000313" key="3">
    <source>
        <dbReference type="Proteomes" id="UP000176562"/>
    </source>
</evidence>
<dbReference type="RefSeq" id="WP_068768034.1">
    <property type="nucleotide sequence ID" value="NZ_CP017781.1"/>
</dbReference>
<dbReference type="InterPro" id="IPR043131">
    <property type="entry name" value="BCAT-like_N"/>
</dbReference>
<accession>A0A1D9MFB1</accession>
<dbReference type="NCBIfam" id="NF005729">
    <property type="entry name" value="PRK07546.1-3"/>
    <property type="match status" value="1"/>
</dbReference>
<dbReference type="EMBL" id="CP017781">
    <property type="protein sequence ID" value="AOZ70562.1"/>
    <property type="molecule type" value="Genomic_DNA"/>
</dbReference>
<proteinExistence type="predicted"/>
<dbReference type="AlphaFoldDB" id="A0A1D9MFB1"/>
<evidence type="ECO:0000256" key="1">
    <source>
        <dbReference type="ARBA" id="ARBA00014472"/>
    </source>
</evidence>
<dbReference type="Pfam" id="PF01063">
    <property type="entry name" value="Aminotran_4"/>
    <property type="match status" value="1"/>
</dbReference>
<reference evidence="2 3" key="1">
    <citation type="submission" date="2016-10" db="EMBL/GenBank/DDBJ databases">
        <title>Rhodobacter sp. LPB0142, isolated from sea water.</title>
        <authorList>
            <person name="Kim E."/>
            <person name="Yi H."/>
        </authorList>
    </citation>
    <scope>NUCLEOTIDE SEQUENCE [LARGE SCALE GENOMIC DNA]</scope>
    <source>
        <strain evidence="2 3">LPB0142</strain>
    </source>
</reference>
<organism evidence="2 3">
    <name type="scientific">Rhodobacter xanthinilyticus</name>
    <dbReference type="NCBI Taxonomy" id="1850250"/>
    <lineage>
        <taxon>Bacteria</taxon>
        <taxon>Pseudomonadati</taxon>
        <taxon>Pseudomonadota</taxon>
        <taxon>Alphaproteobacteria</taxon>
        <taxon>Rhodobacterales</taxon>
        <taxon>Rhodobacter group</taxon>
        <taxon>Rhodobacter</taxon>
    </lineage>
</organism>
<protein>
    <recommendedName>
        <fullName evidence="1">Probable branched-chain-amino-acid aminotransferase</fullName>
    </recommendedName>
</protein>
<dbReference type="GO" id="GO:0003824">
    <property type="term" value="F:catalytic activity"/>
    <property type="evidence" value="ECO:0007669"/>
    <property type="project" value="InterPro"/>
</dbReference>
<dbReference type="Proteomes" id="UP000176562">
    <property type="component" value="Chromosome"/>
</dbReference>
<dbReference type="InterPro" id="IPR043132">
    <property type="entry name" value="BCAT-like_C"/>
</dbReference>